<sequence length="539" mass="57011">MGVVHVRGANCGPAGSERQCRGGGMVPQLSIGQGPTRALPCAPTADPAGQGVSLRGLPTGEVIDLDDEAEEEPAAPTVTAETGAAAPTTATGMAVATEEGESAPAATTGTVAAEEAGTPTPAAAAKAAVAAEAGVPAPVATTEGGGRLPRWSRRSRDGDGGGGGWIGMCVGADGSRGDFDRDDGTRVGAVDEAGGIRSSGTCPSGGVGAWSGTTLHWMSRDDPKRPLFTLDDAGEWGKWQAVQGGLANVRGALSSAMGELDGVVIPGGQALQECCRGKSDFLRLERGFWECFSMETQRTGELTAQVAAAQQVIDDLRRREQAAWEDTWRSKDKFQAIVKKACLDLEEFQAAVEKAYLNAEELARLKGEHEALQKTVERIRRERRKAWQDRDFEGLDRERELKAQSEDELTQLREVLDAERAEHGNLRDAVRVVCDGLSMVHGEGMSSLAARVLGTYRQACEIALEALHVGVRRAFGVFGSHYSGINFAGMSGGYASGYSEAELDEIDASVFNPAEALAKLLEDEVVPPEDPRMSQLYRA</sequence>
<dbReference type="Gramene" id="TKW25853">
    <property type="protein sequence ID" value="TKW25853"/>
    <property type="gene ID" value="SEVIR_3G146900v2"/>
</dbReference>
<feature type="region of interest" description="Disordered" evidence="2">
    <location>
        <begin position="1"/>
        <end position="23"/>
    </location>
</feature>
<dbReference type="EMBL" id="CM016554">
    <property type="protein sequence ID" value="TKW25853.1"/>
    <property type="molecule type" value="Genomic_DNA"/>
</dbReference>
<evidence type="ECO:0000256" key="2">
    <source>
        <dbReference type="SAM" id="MobiDB-lite"/>
    </source>
</evidence>
<name>A0A4U6VDA4_SETVI</name>
<evidence type="ECO:0000313" key="4">
    <source>
        <dbReference type="Proteomes" id="UP000298652"/>
    </source>
</evidence>
<protein>
    <submittedName>
        <fullName evidence="3">Uncharacterized protein</fullName>
    </submittedName>
</protein>
<gene>
    <name evidence="3" type="ORF">SEVIR_3G146900v2</name>
</gene>
<evidence type="ECO:0000256" key="1">
    <source>
        <dbReference type="SAM" id="Coils"/>
    </source>
</evidence>
<proteinExistence type="predicted"/>
<accession>A0A4U6VDA4</accession>
<keyword evidence="1" id="KW-0175">Coiled coil</keyword>
<dbReference type="AlphaFoldDB" id="A0A4U6VDA4"/>
<organism evidence="3 4">
    <name type="scientific">Setaria viridis</name>
    <name type="common">Green bristlegrass</name>
    <name type="synonym">Setaria italica subsp. viridis</name>
    <dbReference type="NCBI Taxonomy" id="4556"/>
    <lineage>
        <taxon>Eukaryota</taxon>
        <taxon>Viridiplantae</taxon>
        <taxon>Streptophyta</taxon>
        <taxon>Embryophyta</taxon>
        <taxon>Tracheophyta</taxon>
        <taxon>Spermatophyta</taxon>
        <taxon>Magnoliopsida</taxon>
        <taxon>Liliopsida</taxon>
        <taxon>Poales</taxon>
        <taxon>Poaceae</taxon>
        <taxon>PACMAD clade</taxon>
        <taxon>Panicoideae</taxon>
        <taxon>Panicodae</taxon>
        <taxon>Paniceae</taxon>
        <taxon>Cenchrinae</taxon>
        <taxon>Setaria</taxon>
    </lineage>
</organism>
<reference evidence="3" key="1">
    <citation type="submission" date="2019-03" db="EMBL/GenBank/DDBJ databases">
        <title>WGS assembly of Setaria viridis.</title>
        <authorList>
            <person name="Huang P."/>
            <person name="Jenkins J."/>
            <person name="Grimwood J."/>
            <person name="Barry K."/>
            <person name="Healey A."/>
            <person name="Mamidi S."/>
            <person name="Sreedasyam A."/>
            <person name="Shu S."/>
            <person name="Feldman M."/>
            <person name="Wu J."/>
            <person name="Yu Y."/>
            <person name="Chen C."/>
            <person name="Johnson J."/>
            <person name="Rokhsar D."/>
            <person name="Baxter I."/>
            <person name="Schmutz J."/>
            <person name="Brutnell T."/>
            <person name="Kellogg E."/>
        </authorList>
    </citation>
    <scope>NUCLEOTIDE SEQUENCE [LARGE SCALE GENOMIC DNA]</scope>
</reference>
<evidence type="ECO:0000313" key="3">
    <source>
        <dbReference type="EMBL" id="TKW25853.1"/>
    </source>
</evidence>
<feature type="region of interest" description="Disordered" evidence="2">
    <location>
        <begin position="138"/>
        <end position="164"/>
    </location>
</feature>
<dbReference type="Proteomes" id="UP000298652">
    <property type="component" value="Chromosome 3"/>
</dbReference>
<keyword evidence="4" id="KW-1185">Reference proteome</keyword>
<feature type="coiled-coil region" evidence="1">
    <location>
        <begin position="345"/>
        <end position="422"/>
    </location>
</feature>